<dbReference type="AlphaFoldDB" id="A0A316A351"/>
<dbReference type="Proteomes" id="UP000245469">
    <property type="component" value="Unassembled WGS sequence"/>
</dbReference>
<evidence type="ECO:0000313" key="5">
    <source>
        <dbReference type="Proteomes" id="UP000245469"/>
    </source>
</evidence>
<reference evidence="4 5" key="1">
    <citation type="submission" date="2018-03" db="EMBL/GenBank/DDBJ databases">
        <title>Genomic Encyclopedia of Archaeal and Bacterial Type Strains, Phase II (KMG-II): from individual species to whole genera.</title>
        <authorList>
            <person name="Goeker M."/>
        </authorList>
    </citation>
    <scope>NUCLEOTIDE SEQUENCE [LARGE SCALE GENOMIC DNA]</scope>
    <source>
        <strain evidence="4 5">DSM 44889</strain>
    </source>
</reference>
<evidence type="ECO:0000256" key="2">
    <source>
        <dbReference type="RuleBase" id="RU003749"/>
    </source>
</evidence>
<protein>
    <recommendedName>
        <fullName evidence="2">Anti-sigma factor antagonist</fullName>
    </recommendedName>
</protein>
<dbReference type="PROSITE" id="PS50801">
    <property type="entry name" value="STAS"/>
    <property type="match status" value="1"/>
</dbReference>
<dbReference type="EMBL" id="QGDQ01000021">
    <property type="protein sequence ID" value="PWJ51134.1"/>
    <property type="molecule type" value="Genomic_DNA"/>
</dbReference>
<evidence type="ECO:0000313" key="4">
    <source>
        <dbReference type="EMBL" id="PWJ51134.1"/>
    </source>
</evidence>
<dbReference type="RefSeq" id="WP_109775436.1">
    <property type="nucleotide sequence ID" value="NZ_QGDQ01000021.1"/>
</dbReference>
<comment type="similarity">
    <text evidence="1 2">Belongs to the anti-sigma-factor antagonist family.</text>
</comment>
<dbReference type="OrthoDB" id="9793697at2"/>
<dbReference type="GO" id="GO:0043856">
    <property type="term" value="F:anti-sigma factor antagonist activity"/>
    <property type="evidence" value="ECO:0007669"/>
    <property type="project" value="InterPro"/>
</dbReference>
<comment type="caution">
    <text evidence="4">The sequence shown here is derived from an EMBL/GenBank/DDBJ whole genome shotgun (WGS) entry which is preliminary data.</text>
</comment>
<dbReference type="PANTHER" id="PTHR33495">
    <property type="entry name" value="ANTI-SIGMA FACTOR ANTAGONIST TM_1081-RELATED-RELATED"/>
    <property type="match status" value="1"/>
</dbReference>
<accession>A0A316A351</accession>
<dbReference type="InterPro" id="IPR036513">
    <property type="entry name" value="STAS_dom_sf"/>
</dbReference>
<organism evidence="4 5">
    <name type="scientific">Quadrisphaera granulorum</name>
    <dbReference type="NCBI Taxonomy" id="317664"/>
    <lineage>
        <taxon>Bacteria</taxon>
        <taxon>Bacillati</taxon>
        <taxon>Actinomycetota</taxon>
        <taxon>Actinomycetes</taxon>
        <taxon>Kineosporiales</taxon>
        <taxon>Kineosporiaceae</taxon>
        <taxon>Quadrisphaera</taxon>
    </lineage>
</organism>
<dbReference type="CDD" id="cd07043">
    <property type="entry name" value="STAS_anti-anti-sigma_factors"/>
    <property type="match status" value="1"/>
</dbReference>
<dbReference type="Gene3D" id="3.30.750.24">
    <property type="entry name" value="STAS domain"/>
    <property type="match status" value="1"/>
</dbReference>
<evidence type="ECO:0000259" key="3">
    <source>
        <dbReference type="PROSITE" id="PS50801"/>
    </source>
</evidence>
<dbReference type="NCBIfam" id="TIGR00377">
    <property type="entry name" value="ant_ant_sig"/>
    <property type="match status" value="1"/>
</dbReference>
<dbReference type="PANTHER" id="PTHR33495:SF2">
    <property type="entry name" value="ANTI-SIGMA FACTOR ANTAGONIST TM_1081-RELATED"/>
    <property type="match status" value="1"/>
</dbReference>
<dbReference type="InterPro" id="IPR003658">
    <property type="entry name" value="Anti-sigma_ant"/>
</dbReference>
<feature type="domain" description="STAS" evidence="3">
    <location>
        <begin position="16"/>
        <end position="123"/>
    </location>
</feature>
<keyword evidence="5" id="KW-1185">Reference proteome</keyword>
<sequence>MRRPLDVDLHRNDENDEVEVLHLIGDLDLQSAPELRGWSSELLAEPADGGERATVVVVDLTDVPFVDSTGVGALLSVRREVRARGGELVLAGPSPELRHLLGSLGLPAVLRVYDTRDDAVAHLRQPDVSS</sequence>
<gene>
    <name evidence="4" type="ORF">BXY45_12111</name>
</gene>
<dbReference type="Pfam" id="PF01740">
    <property type="entry name" value="STAS"/>
    <property type="match status" value="1"/>
</dbReference>
<evidence type="ECO:0000256" key="1">
    <source>
        <dbReference type="ARBA" id="ARBA00009013"/>
    </source>
</evidence>
<name>A0A316A351_9ACTN</name>
<dbReference type="InterPro" id="IPR002645">
    <property type="entry name" value="STAS_dom"/>
</dbReference>
<proteinExistence type="inferred from homology"/>
<dbReference type="SUPFAM" id="SSF52091">
    <property type="entry name" value="SpoIIaa-like"/>
    <property type="match status" value="1"/>
</dbReference>